<gene>
    <name evidence="5" type="ORF">NJD11_06735</name>
</gene>
<accession>A0ABU4KPC9</accession>
<evidence type="ECO:0000256" key="3">
    <source>
        <dbReference type="ARBA" id="ARBA00023163"/>
    </source>
</evidence>
<name>A0ABU4KPC9_BREVE</name>
<dbReference type="Proteomes" id="UP001272940">
    <property type="component" value="Unassembled WGS sequence"/>
</dbReference>
<dbReference type="Pfam" id="PF13392">
    <property type="entry name" value="HNH_3"/>
    <property type="match status" value="1"/>
</dbReference>
<keyword evidence="2" id="KW-0238">DNA-binding</keyword>
<dbReference type="InterPro" id="IPR036955">
    <property type="entry name" value="AP2/ERF_dom_sf"/>
</dbReference>
<proteinExistence type="predicted"/>
<keyword evidence="1" id="KW-0805">Transcription regulation</keyword>
<sequence>MSRIGPRRACFERDGIGVVPLPCGLEAIVDVDDLDSLKPYNWRKLTTSSGHQYAHRLIYHDGHRTTILMHRAIMAPPEGMVVDHINGDGMDNRRANLRVCTQKENMRNQRMHRINQVGHKGVYLEDGRFRAQIKHEGRNIHLGLFDTANEAAAAYQGAAKALWGEFSRAA</sequence>
<keyword evidence="5" id="KW-0540">Nuclease</keyword>
<dbReference type="InterPro" id="IPR016177">
    <property type="entry name" value="DNA-bd_dom_sf"/>
</dbReference>
<keyword evidence="6" id="KW-1185">Reference proteome</keyword>
<protein>
    <submittedName>
        <fullName evidence="5">HNH endonuclease</fullName>
    </submittedName>
</protein>
<dbReference type="GO" id="GO:0004519">
    <property type="term" value="F:endonuclease activity"/>
    <property type="evidence" value="ECO:0007669"/>
    <property type="project" value="UniProtKB-KW"/>
</dbReference>
<feature type="domain" description="AP2/ERF" evidence="4">
    <location>
        <begin position="105"/>
        <end position="170"/>
    </location>
</feature>
<dbReference type="Gene3D" id="3.90.75.20">
    <property type="match status" value="1"/>
</dbReference>
<dbReference type="RefSeq" id="WP_319078628.1">
    <property type="nucleotide sequence ID" value="NZ_JAMYEC010000003.1"/>
</dbReference>
<reference evidence="5 6" key="1">
    <citation type="journal article" date="2023" name="FEMS Microbes">
        <title>Whole genomes of deep-sea sponge-associated bacteria exhibit high novel natural product potential.</title>
        <authorList>
            <person name="Hesketh-Best P.J."/>
            <person name="January G.G."/>
            <person name="Koch M.J."/>
            <person name="Warburton P.J."/>
            <person name="Howell K.L."/>
            <person name="Upton M."/>
        </authorList>
    </citation>
    <scope>NUCLEOTIDE SEQUENCE [LARGE SCALE GENOMIC DNA]</scope>
    <source>
        <strain evidence="5 6">PC206-O</strain>
    </source>
</reference>
<dbReference type="InterPro" id="IPR003615">
    <property type="entry name" value="HNH_nuc"/>
</dbReference>
<evidence type="ECO:0000256" key="1">
    <source>
        <dbReference type="ARBA" id="ARBA00023015"/>
    </source>
</evidence>
<dbReference type="InterPro" id="IPR001471">
    <property type="entry name" value="AP2/ERF_dom"/>
</dbReference>
<dbReference type="EMBL" id="JAMYEC010000003">
    <property type="protein sequence ID" value="MDX2334634.1"/>
    <property type="molecule type" value="Genomic_DNA"/>
</dbReference>
<evidence type="ECO:0000259" key="4">
    <source>
        <dbReference type="PROSITE" id="PS51032"/>
    </source>
</evidence>
<dbReference type="Gene3D" id="3.30.730.10">
    <property type="entry name" value="AP2/ERF domain"/>
    <property type="match status" value="1"/>
</dbReference>
<organism evidence="5 6">
    <name type="scientific">Brevundimonas vesicularis</name>
    <name type="common">Pseudomonas vesicularis</name>
    <dbReference type="NCBI Taxonomy" id="41276"/>
    <lineage>
        <taxon>Bacteria</taxon>
        <taxon>Pseudomonadati</taxon>
        <taxon>Pseudomonadota</taxon>
        <taxon>Alphaproteobacteria</taxon>
        <taxon>Caulobacterales</taxon>
        <taxon>Caulobacteraceae</taxon>
        <taxon>Brevundimonas</taxon>
    </lineage>
</organism>
<comment type="caution">
    <text evidence="5">The sequence shown here is derived from an EMBL/GenBank/DDBJ whole genome shotgun (WGS) entry which is preliminary data.</text>
</comment>
<evidence type="ECO:0000313" key="6">
    <source>
        <dbReference type="Proteomes" id="UP001272940"/>
    </source>
</evidence>
<dbReference type="SUPFAM" id="SSF54060">
    <property type="entry name" value="His-Me finger endonucleases"/>
    <property type="match status" value="1"/>
</dbReference>
<evidence type="ECO:0000313" key="5">
    <source>
        <dbReference type="EMBL" id="MDX2334634.1"/>
    </source>
</evidence>
<keyword evidence="3" id="KW-0804">Transcription</keyword>
<dbReference type="PROSITE" id="PS51032">
    <property type="entry name" value="AP2_ERF"/>
    <property type="match status" value="1"/>
</dbReference>
<dbReference type="InterPro" id="IPR044925">
    <property type="entry name" value="His-Me_finger_sf"/>
</dbReference>
<evidence type="ECO:0000256" key="2">
    <source>
        <dbReference type="ARBA" id="ARBA00023125"/>
    </source>
</evidence>
<keyword evidence="5" id="KW-0378">Hydrolase</keyword>
<keyword evidence="5" id="KW-0255">Endonuclease</keyword>
<dbReference type="SUPFAM" id="SSF54171">
    <property type="entry name" value="DNA-binding domain"/>
    <property type="match status" value="1"/>
</dbReference>